<keyword evidence="3" id="KW-1185">Reference proteome</keyword>
<dbReference type="AlphaFoldDB" id="A0A9P6C865"/>
<accession>A0A9P6C865</accession>
<sequence>MVRNEKRAKRCTEIEKREVDRLDRLPGPIPDAIRVIYRGNQTEQDNSFAGALSSSVYHSPCSNIVFAGDMAVAAATYELNNPQRTYAPLSGIKKLFSLVRNTYNHFEDRLEGYLIIEEFYRVSRAFVDTQRDQAMELVANNPSFHPHELPPMADENPHLLPTQPVPRDTSFRTAGKTSQKKGMGLSAPLAADTFNILEWARYIAIYHRPGNGKPIHGIAMNRAFHVELRSVFGYLLMKSMCPITPQARTAWTRQVACVVARPQAYREAVTVWESQHPEEQFSEVNPTSITLRRTDLTDVTAANALVETVFETMIRNHIPPSWVDHAYVWGMTYVNQLRAAGSLNDIPLNVTEVDRQRRLAIHGVPPPIDQWDGWYYPTAHDLTRIHAFLKMEENKNVMSLNHSDWLWIGESPLEPYYCRRQVTVASNQFLSAAAGSSTGPGTMDHVPSSDHNRDGDRASSSKYMGQGVQYNNLTSHPEPDQRELVDVDMTNIKTAHTASSA</sequence>
<dbReference type="Proteomes" id="UP000807353">
    <property type="component" value="Unassembled WGS sequence"/>
</dbReference>
<comment type="caution">
    <text evidence="2">The sequence shown here is derived from an EMBL/GenBank/DDBJ whole genome shotgun (WGS) entry which is preliminary data.</text>
</comment>
<protein>
    <submittedName>
        <fullName evidence="2">Uncharacterized protein</fullName>
    </submittedName>
</protein>
<evidence type="ECO:0000313" key="3">
    <source>
        <dbReference type="Proteomes" id="UP000807353"/>
    </source>
</evidence>
<evidence type="ECO:0000313" key="2">
    <source>
        <dbReference type="EMBL" id="KAF9455617.1"/>
    </source>
</evidence>
<gene>
    <name evidence="2" type="ORF">BDZ94DRAFT_1316031</name>
</gene>
<feature type="region of interest" description="Disordered" evidence="1">
    <location>
        <begin position="435"/>
        <end position="463"/>
    </location>
</feature>
<proteinExistence type="predicted"/>
<evidence type="ECO:0000256" key="1">
    <source>
        <dbReference type="SAM" id="MobiDB-lite"/>
    </source>
</evidence>
<organism evidence="2 3">
    <name type="scientific">Collybia nuda</name>
    <dbReference type="NCBI Taxonomy" id="64659"/>
    <lineage>
        <taxon>Eukaryota</taxon>
        <taxon>Fungi</taxon>
        <taxon>Dikarya</taxon>
        <taxon>Basidiomycota</taxon>
        <taxon>Agaricomycotina</taxon>
        <taxon>Agaricomycetes</taxon>
        <taxon>Agaricomycetidae</taxon>
        <taxon>Agaricales</taxon>
        <taxon>Tricholomatineae</taxon>
        <taxon>Clitocybaceae</taxon>
        <taxon>Collybia</taxon>
    </lineage>
</organism>
<feature type="region of interest" description="Disordered" evidence="1">
    <location>
        <begin position="145"/>
        <end position="179"/>
    </location>
</feature>
<dbReference type="EMBL" id="MU150585">
    <property type="protein sequence ID" value="KAF9455617.1"/>
    <property type="molecule type" value="Genomic_DNA"/>
</dbReference>
<reference evidence="2" key="1">
    <citation type="submission" date="2020-11" db="EMBL/GenBank/DDBJ databases">
        <authorList>
            <consortium name="DOE Joint Genome Institute"/>
            <person name="Ahrendt S."/>
            <person name="Riley R."/>
            <person name="Andreopoulos W."/>
            <person name="Labutti K."/>
            <person name="Pangilinan J."/>
            <person name="Ruiz-Duenas F.J."/>
            <person name="Barrasa J.M."/>
            <person name="Sanchez-Garcia M."/>
            <person name="Camarero S."/>
            <person name="Miyauchi S."/>
            <person name="Serrano A."/>
            <person name="Linde D."/>
            <person name="Babiker R."/>
            <person name="Drula E."/>
            <person name="Ayuso-Fernandez I."/>
            <person name="Pacheco R."/>
            <person name="Padilla G."/>
            <person name="Ferreira P."/>
            <person name="Barriuso J."/>
            <person name="Kellner H."/>
            <person name="Castanera R."/>
            <person name="Alfaro M."/>
            <person name="Ramirez L."/>
            <person name="Pisabarro A.G."/>
            <person name="Kuo A."/>
            <person name="Tritt A."/>
            <person name="Lipzen A."/>
            <person name="He G."/>
            <person name="Yan M."/>
            <person name="Ng V."/>
            <person name="Cullen D."/>
            <person name="Martin F."/>
            <person name="Rosso M.-N."/>
            <person name="Henrissat B."/>
            <person name="Hibbett D."/>
            <person name="Martinez A.T."/>
            <person name="Grigoriev I.V."/>
        </authorList>
    </citation>
    <scope>NUCLEOTIDE SEQUENCE</scope>
    <source>
        <strain evidence="2">CBS 247.69</strain>
    </source>
</reference>
<name>A0A9P6C865_9AGAR</name>
<dbReference type="OrthoDB" id="3000289at2759"/>
<feature type="compositionally biased region" description="Basic and acidic residues" evidence="1">
    <location>
        <begin position="447"/>
        <end position="459"/>
    </location>
</feature>